<evidence type="ECO:0000313" key="3">
    <source>
        <dbReference type="Proteomes" id="UP001164286"/>
    </source>
</evidence>
<feature type="region of interest" description="Disordered" evidence="1">
    <location>
        <begin position="247"/>
        <end position="270"/>
    </location>
</feature>
<feature type="compositionally biased region" description="Low complexity" evidence="1">
    <location>
        <begin position="610"/>
        <end position="628"/>
    </location>
</feature>
<dbReference type="PANTHER" id="PTHR48125">
    <property type="entry name" value="LP07818P1"/>
    <property type="match status" value="1"/>
</dbReference>
<organism evidence="2 3">
    <name type="scientific">Dioszegia hungarica</name>
    <dbReference type="NCBI Taxonomy" id="4972"/>
    <lineage>
        <taxon>Eukaryota</taxon>
        <taxon>Fungi</taxon>
        <taxon>Dikarya</taxon>
        <taxon>Basidiomycota</taxon>
        <taxon>Agaricomycotina</taxon>
        <taxon>Tremellomycetes</taxon>
        <taxon>Tremellales</taxon>
        <taxon>Bulleribasidiaceae</taxon>
        <taxon>Dioszegia</taxon>
    </lineage>
</organism>
<feature type="compositionally biased region" description="Polar residues" evidence="1">
    <location>
        <begin position="639"/>
        <end position="659"/>
    </location>
</feature>
<evidence type="ECO:0000313" key="2">
    <source>
        <dbReference type="EMBL" id="KAI9639220.1"/>
    </source>
</evidence>
<reference evidence="2" key="1">
    <citation type="journal article" date="2022" name="G3 (Bethesda)">
        <title>High quality genome of the basidiomycete yeast Dioszegia hungarica PDD-24b-2 isolated from cloud water.</title>
        <authorList>
            <person name="Jarrige D."/>
            <person name="Haridas S."/>
            <person name="Bleykasten-Grosshans C."/>
            <person name="Joly M."/>
            <person name="Nadalig T."/>
            <person name="Sancelme M."/>
            <person name="Vuilleumier S."/>
            <person name="Grigoriev I.V."/>
            <person name="Amato P."/>
            <person name="Bringel F."/>
        </authorList>
    </citation>
    <scope>NUCLEOTIDE SEQUENCE</scope>
    <source>
        <strain evidence="2">PDD-24b-2</strain>
    </source>
</reference>
<gene>
    <name evidence="2" type="ORF">MKK02DRAFT_39513</name>
</gene>
<feature type="compositionally biased region" description="Polar residues" evidence="1">
    <location>
        <begin position="289"/>
        <end position="301"/>
    </location>
</feature>
<feature type="compositionally biased region" description="Low complexity" evidence="1">
    <location>
        <begin position="690"/>
        <end position="703"/>
    </location>
</feature>
<dbReference type="Proteomes" id="UP001164286">
    <property type="component" value="Unassembled WGS sequence"/>
</dbReference>
<dbReference type="RefSeq" id="XP_052948997.1">
    <property type="nucleotide sequence ID" value="XM_053090632.1"/>
</dbReference>
<feature type="compositionally biased region" description="Low complexity" evidence="1">
    <location>
        <begin position="40"/>
        <end position="51"/>
    </location>
</feature>
<feature type="region of interest" description="Disordered" evidence="1">
    <location>
        <begin position="289"/>
        <end position="349"/>
    </location>
</feature>
<feature type="region of interest" description="Disordered" evidence="1">
    <location>
        <begin position="600"/>
        <end position="661"/>
    </location>
</feature>
<accession>A0AA38HEQ6</accession>
<feature type="region of interest" description="Disordered" evidence="1">
    <location>
        <begin position="838"/>
        <end position="884"/>
    </location>
</feature>
<dbReference type="EMBL" id="JAKWFO010000001">
    <property type="protein sequence ID" value="KAI9639220.1"/>
    <property type="molecule type" value="Genomic_DNA"/>
</dbReference>
<proteinExistence type="predicted"/>
<dbReference type="PANTHER" id="PTHR48125:SF12">
    <property type="entry name" value="AT HOOK TRANSCRIPTION FACTOR FAMILY-RELATED"/>
    <property type="match status" value="1"/>
</dbReference>
<feature type="compositionally biased region" description="Polar residues" evidence="1">
    <location>
        <begin position="811"/>
        <end position="821"/>
    </location>
</feature>
<sequence>MVKSRSSTSSIFRSTLIHHNHPSESSLAAYDTDSVITFRPSPSTSSEASSHSHTHRPPPLNLSSHGPKPTHSPASSLPVTPGTPPTGYPSDPFSHPTTLPEPTRSRPGSLAHTFERVAVATNGCGTGTGGSGTKGPQIVVASPSTSTIHYLFPSPSGTGTHLSAAEAKGAVGRADSRGRKEKRLRPHPADAFGPPRKEEHVGTVGRTTRLASEPALSGVGIGIRESKTLSAESMRTLRRQPSLAEIGSRKVAAGGRNKENEGARQGMTLAGLVEEKKNKSLGLRLNLNALPSDTKSSSPTLAKSDISPPVLSPRDTTRRRSLSLSSPRPAPSIPGITPAPTSPQLPQANFGRPLGIEVGDVISSSTAYTQIEYSGNGAVPFTNPFAFPGGVAMSRGAGEACFPGGAPDLSSVARLEAERRLKGRMSVISESPPLVDPESTLPTGSGRERRLSLSGRVRRSLSLKITPDPKSSRRRSQSVTARGERTWDPLPPLPLPLSMASSAAYELGLGDPSVDMSDRYGLAKIIPSSPTGVSGGGGLGLDVRIDEIGQRSPQRKRIDLGGSDVSLLASSVTTGLGYSSLDSPVSLPESLMEEAVDLTERGRRVGTPMSVSSGSASYATSSTGGSSVEVDQLRPTHTPALSNTSTPYLHSSSQMTSPAFPSPLPQTPHFGLSAQRQALSPTAQLASPAIIHSPPTPAPSAASESEDHATRYAVTSRKPNLRYSKSFSSDVGTKVSRSFSWRTKAPTQMKRYIPDPPTPELDETSAREKRLSRSFSFATRTRSPVPLDMRPPVQVHIVPASLPQVLPQATRTVQRQPSTGDLHSHRWRPPTLYSLCSPDGAVDPLPTPPRPNRNLTPQLSVSVTAPSHPSLSPHTPQTQSHLPMHHIDPSRIVSSSTAHSHSGRSSFLAASTSFRGLTKSLSKSFSRTFHATATEHVRQADSALKARISAPLEATREVVHSREISAAATAVVEEEVIAEDGGRKSSKEWRADLLSQAVATSIKEGLSEMAQSHRAEMQSTLGRGERTSWSRSVGKTFGLRSSSSASTGVLSRDSLVGSFPLRAHLAPGGGSRGLREIGKEESNQSIYSTASFLPLPLRVTPQAPPIHINISQYTPPRPIPTPTPNLVFPIPNFSLPLQHSTSPPPPATPTPLPTLELPSPPLLDLPDFPLVPTMTHTIYRPPTPPSPTRNYQRERSFSPDHGSVIGIGEGEGNEYRPQPLLTRLSSLGEGSTQGKEERVRKVLRWRRDIGAEEREREREQGRIVSESSTISESEGRQVVEETSDLEAGTQACEVVEGDGEGGRLDGMIVRHVQVEKERLRGIVRKKSLTAIHGVEF</sequence>
<name>A0AA38HEQ6_9TREE</name>
<feature type="region of interest" description="Disordered" evidence="1">
    <location>
        <begin position="36"/>
        <end position="108"/>
    </location>
</feature>
<comment type="caution">
    <text evidence="2">The sequence shown here is derived from an EMBL/GenBank/DDBJ whole genome shotgun (WGS) entry which is preliminary data.</text>
</comment>
<feature type="region of interest" description="Disordered" evidence="1">
    <location>
        <begin position="424"/>
        <end position="492"/>
    </location>
</feature>
<keyword evidence="3" id="KW-1185">Reference proteome</keyword>
<feature type="region of interest" description="Disordered" evidence="1">
    <location>
        <begin position="169"/>
        <end position="203"/>
    </location>
</feature>
<feature type="region of interest" description="Disordered" evidence="1">
    <location>
        <begin position="690"/>
        <end position="717"/>
    </location>
</feature>
<dbReference type="GeneID" id="77729837"/>
<feature type="region of interest" description="Disordered" evidence="1">
    <location>
        <begin position="1253"/>
        <end position="1277"/>
    </location>
</feature>
<feature type="region of interest" description="Disordered" evidence="1">
    <location>
        <begin position="811"/>
        <end position="830"/>
    </location>
</feature>
<protein>
    <submittedName>
        <fullName evidence="2">Uncharacterized protein</fullName>
    </submittedName>
</protein>
<evidence type="ECO:0000256" key="1">
    <source>
        <dbReference type="SAM" id="MobiDB-lite"/>
    </source>
</evidence>
<feature type="compositionally biased region" description="Polar residues" evidence="1">
    <location>
        <begin position="858"/>
        <end position="881"/>
    </location>
</feature>